<dbReference type="AlphaFoldDB" id="A0A7Y0SMB2"/>
<dbReference type="InterPro" id="IPR002145">
    <property type="entry name" value="CopG"/>
</dbReference>
<dbReference type="SUPFAM" id="SSF47598">
    <property type="entry name" value="Ribbon-helix-helix"/>
    <property type="match status" value="1"/>
</dbReference>
<evidence type="ECO:0000259" key="1">
    <source>
        <dbReference type="Pfam" id="PF01402"/>
    </source>
</evidence>
<dbReference type="Gene3D" id="1.10.1220.10">
    <property type="entry name" value="Met repressor-like"/>
    <property type="match status" value="1"/>
</dbReference>
<dbReference type="Pfam" id="PF01402">
    <property type="entry name" value="RHH_1"/>
    <property type="match status" value="1"/>
</dbReference>
<evidence type="ECO:0000313" key="2">
    <source>
        <dbReference type="EMBL" id="NMU86066.1"/>
    </source>
</evidence>
<name>A0A7Y0SMB2_VIBPH</name>
<dbReference type="Proteomes" id="UP000518904">
    <property type="component" value="Unassembled WGS sequence"/>
</dbReference>
<dbReference type="GO" id="GO:0006355">
    <property type="term" value="P:regulation of DNA-templated transcription"/>
    <property type="evidence" value="ECO:0007669"/>
    <property type="project" value="InterPro"/>
</dbReference>
<evidence type="ECO:0000313" key="3">
    <source>
        <dbReference type="Proteomes" id="UP000518904"/>
    </source>
</evidence>
<dbReference type="InterPro" id="IPR013321">
    <property type="entry name" value="Arc_rbn_hlx_hlx"/>
</dbReference>
<proteinExistence type="predicted"/>
<dbReference type="RefSeq" id="WP_169674678.1">
    <property type="nucleotide sequence ID" value="NZ_JABCKZ010000993.1"/>
</dbReference>
<protein>
    <submittedName>
        <fullName evidence="2">Ribbon-helix-helix protein, CopG family</fullName>
    </submittedName>
</protein>
<organism evidence="2 3">
    <name type="scientific">Vibrio parahaemolyticus</name>
    <dbReference type="NCBI Taxonomy" id="670"/>
    <lineage>
        <taxon>Bacteria</taxon>
        <taxon>Pseudomonadati</taxon>
        <taxon>Pseudomonadota</taxon>
        <taxon>Gammaproteobacteria</taxon>
        <taxon>Vibrionales</taxon>
        <taxon>Vibrionaceae</taxon>
        <taxon>Vibrio</taxon>
    </lineage>
</organism>
<sequence>MATPTSIKLDDTLKNRVQNLANSQQRTAHWIMKEAISQYVEREEKKEAFRQDALNAWDEYKMTGSHLTASEVENWLGSWGSEDEVETPKCHK</sequence>
<gene>
    <name evidence="2" type="ORF">HKB16_24765</name>
</gene>
<dbReference type="CDD" id="cd22233">
    <property type="entry name" value="RHH_CopAso-like"/>
    <property type="match status" value="1"/>
</dbReference>
<dbReference type="EMBL" id="JABCLB010002333">
    <property type="protein sequence ID" value="NMU86066.1"/>
    <property type="molecule type" value="Genomic_DNA"/>
</dbReference>
<feature type="domain" description="Ribbon-helix-helix protein CopG" evidence="1">
    <location>
        <begin position="5"/>
        <end position="43"/>
    </location>
</feature>
<comment type="caution">
    <text evidence="2">The sequence shown here is derived from an EMBL/GenBank/DDBJ whole genome shotgun (WGS) entry which is preliminary data.</text>
</comment>
<accession>A0A7Y0SMB2</accession>
<reference evidence="2 3" key="1">
    <citation type="submission" date="2020-04" db="EMBL/GenBank/DDBJ databases">
        <title>Whole-genome sequencing of Vibrio spp. from China reveals different genetic environments of blaCTX-M-14 among diverse lineages.</title>
        <authorList>
            <person name="Zheng Z."/>
            <person name="Ye L."/>
            <person name="Chen S."/>
        </authorList>
    </citation>
    <scope>NUCLEOTIDE SEQUENCE [LARGE SCALE GENOMIC DNA]</scope>
    <source>
        <strain evidence="2 3">Vb0551</strain>
    </source>
</reference>
<dbReference type="InterPro" id="IPR010985">
    <property type="entry name" value="Ribbon_hlx_hlx"/>
</dbReference>